<proteinExistence type="predicted"/>
<keyword evidence="3" id="KW-1185">Reference proteome</keyword>
<feature type="compositionally biased region" description="Low complexity" evidence="1">
    <location>
        <begin position="33"/>
        <end position="51"/>
    </location>
</feature>
<reference evidence="2" key="1">
    <citation type="submission" date="2022-04" db="EMBL/GenBank/DDBJ databases">
        <title>A functionally conserved STORR gene fusion in Papaver species that diverged 16.8 million years ago.</title>
        <authorList>
            <person name="Catania T."/>
        </authorList>
    </citation>
    <scope>NUCLEOTIDE SEQUENCE</scope>
    <source>
        <strain evidence="2">S-188037</strain>
    </source>
</reference>
<feature type="non-terminal residue" evidence="2">
    <location>
        <position position="1"/>
    </location>
</feature>
<name>A0AAD4XJC0_9MAGN</name>
<evidence type="ECO:0000313" key="3">
    <source>
        <dbReference type="Proteomes" id="UP001202328"/>
    </source>
</evidence>
<dbReference type="Proteomes" id="UP001202328">
    <property type="component" value="Unassembled WGS sequence"/>
</dbReference>
<dbReference type="EMBL" id="JAJJMB010008958">
    <property type="protein sequence ID" value="KAI3917868.1"/>
    <property type="molecule type" value="Genomic_DNA"/>
</dbReference>
<evidence type="ECO:0000313" key="2">
    <source>
        <dbReference type="EMBL" id="KAI3917868.1"/>
    </source>
</evidence>
<comment type="caution">
    <text evidence="2">The sequence shown here is derived from an EMBL/GenBank/DDBJ whole genome shotgun (WGS) entry which is preliminary data.</text>
</comment>
<evidence type="ECO:0000256" key="1">
    <source>
        <dbReference type="SAM" id="MobiDB-lite"/>
    </source>
</evidence>
<organism evidence="2 3">
    <name type="scientific">Papaver atlanticum</name>
    <dbReference type="NCBI Taxonomy" id="357466"/>
    <lineage>
        <taxon>Eukaryota</taxon>
        <taxon>Viridiplantae</taxon>
        <taxon>Streptophyta</taxon>
        <taxon>Embryophyta</taxon>
        <taxon>Tracheophyta</taxon>
        <taxon>Spermatophyta</taxon>
        <taxon>Magnoliopsida</taxon>
        <taxon>Ranunculales</taxon>
        <taxon>Papaveraceae</taxon>
        <taxon>Papaveroideae</taxon>
        <taxon>Papaver</taxon>
    </lineage>
</organism>
<accession>A0AAD4XJC0</accession>
<sequence length="141" mass="15871">EDLLNLCFEQHMFINESKRVVRDHTRKYCLRGSSSSSGFTTGGTPSSNFSPQLPEEHTLHDTYRQQEGVAATPQPSGTIMYNLEECYQPVQEMEDPYTSVYQGNMDIGLESQVDDLMGMDLNIGLSMQNTFDCVMETPPDS</sequence>
<dbReference type="AlphaFoldDB" id="A0AAD4XJC0"/>
<feature type="region of interest" description="Disordered" evidence="1">
    <location>
        <begin position="33"/>
        <end position="54"/>
    </location>
</feature>
<gene>
    <name evidence="2" type="ORF">MKW98_000102</name>
</gene>
<protein>
    <submittedName>
        <fullName evidence="2">Uncharacterized protein</fullName>
    </submittedName>
</protein>